<dbReference type="InterPro" id="IPR025724">
    <property type="entry name" value="GAG-pre-integrase_dom"/>
</dbReference>
<dbReference type="GO" id="GO:0003676">
    <property type="term" value="F:nucleic acid binding"/>
    <property type="evidence" value="ECO:0007669"/>
    <property type="project" value="InterPro"/>
</dbReference>
<feature type="domain" description="Reverse transcriptase Ty1/copia-type" evidence="3">
    <location>
        <begin position="669"/>
        <end position="771"/>
    </location>
</feature>
<evidence type="ECO:0000313" key="7">
    <source>
        <dbReference type="EMBL" id="KAB2609256.1"/>
    </source>
</evidence>
<reference evidence="7 8" key="3">
    <citation type="submission" date="2019-11" db="EMBL/GenBank/DDBJ databases">
        <title>A de novo genome assembly of a pear dwarfing rootstock.</title>
        <authorList>
            <person name="Wang F."/>
            <person name="Wang J."/>
            <person name="Li S."/>
            <person name="Zhang Y."/>
            <person name="Fang M."/>
            <person name="Ma L."/>
            <person name="Zhao Y."/>
            <person name="Jiang S."/>
        </authorList>
    </citation>
    <scope>NUCLEOTIDE SEQUENCE [LARGE SCALE GENOMIC DNA]</scope>
    <source>
        <strain evidence="7">S2</strain>
        <tissue evidence="7">Leaf</tissue>
    </source>
</reference>
<dbReference type="Pfam" id="PF13976">
    <property type="entry name" value="gag_pre-integrs"/>
    <property type="match status" value="1"/>
</dbReference>
<evidence type="ECO:0000259" key="6">
    <source>
        <dbReference type="Pfam" id="PF25597"/>
    </source>
</evidence>
<keyword evidence="1" id="KW-0064">Aspartyl protease</keyword>
<protein>
    <submittedName>
        <fullName evidence="7">Uncharacterized protein</fullName>
    </submittedName>
</protein>
<feature type="domain" description="GAG-pre-integrase" evidence="4">
    <location>
        <begin position="333"/>
        <end position="384"/>
    </location>
</feature>
<reference evidence="7 8" key="1">
    <citation type="submission" date="2019-09" db="EMBL/GenBank/DDBJ databases">
        <authorList>
            <person name="Ou C."/>
        </authorList>
    </citation>
    <scope>NUCLEOTIDE SEQUENCE [LARGE SCALE GENOMIC DNA]</scope>
    <source>
        <strain evidence="7">S2</strain>
        <tissue evidence="7">Leaf</tissue>
    </source>
</reference>
<dbReference type="CDD" id="cd09272">
    <property type="entry name" value="RNase_HI_RT_Ty1"/>
    <property type="match status" value="1"/>
</dbReference>
<dbReference type="Gene3D" id="3.30.420.10">
    <property type="entry name" value="Ribonuclease H-like superfamily/Ribonuclease H"/>
    <property type="match status" value="1"/>
</dbReference>
<organism evidence="7 8">
    <name type="scientific">Pyrus ussuriensis x Pyrus communis</name>
    <dbReference type="NCBI Taxonomy" id="2448454"/>
    <lineage>
        <taxon>Eukaryota</taxon>
        <taxon>Viridiplantae</taxon>
        <taxon>Streptophyta</taxon>
        <taxon>Embryophyta</taxon>
        <taxon>Tracheophyta</taxon>
        <taxon>Spermatophyta</taxon>
        <taxon>Magnoliopsida</taxon>
        <taxon>eudicotyledons</taxon>
        <taxon>Gunneridae</taxon>
        <taxon>Pentapetalae</taxon>
        <taxon>rosids</taxon>
        <taxon>fabids</taxon>
        <taxon>Rosales</taxon>
        <taxon>Rosaceae</taxon>
        <taxon>Amygdaloideae</taxon>
        <taxon>Maleae</taxon>
        <taxon>Pyrus</taxon>
    </lineage>
</organism>
<evidence type="ECO:0000313" key="8">
    <source>
        <dbReference type="Proteomes" id="UP000327157"/>
    </source>
</evidence>
<dbReference type="InterPro" id="IPR013103">
    <property type="entry name" value="RVT_2"/>
</dbReference>
<dbReference type="AlphaFoldDB" id="A0A5N5G1K5"/>
<feature type="domain" description="Retrovirus-related Pol polyprotein from transposon TNT 1-94-like beta-barrel" evidence="5">
    <location>
        <begin position="209"/>
        <end position="288"/>
    </location>
</feature>
<comment type="caution">
    <text evidence="7">The sequence shown here is derived from an EMBL/GenBank/DDBJ whole genome shotgun (WGS) entry which is preliminary data.</text>
</comment>
<dbReference type="PANTHER" id="PTHR11439:SF502">
    <property type="entry name" value="SECRETED RXLR EFFECTOR PROTEIN 161-LIKE"/>
    <property type="match status" value="1"/>
</dbReference>
<sequence>MAGAGGGELRAPIFNGKPEKDEEDEKELTAAEKLALKDNVTKDAKALGLIQNAVSDDIFPRIAQQVTSKAAWDILKSEFVGDKKVRSVKLQGLRREFEHLRMKDDDSLSGYVSKLFELETKDTDTISVQEVVGSLKSHEQRLQRHADYGSEKAFSSLSINPREGPSSSYGGSSKFKNNWKNKGKKMDVKSANVPKKENQASVVKNSSVWYVDSACSNHMTGHESLLIEVNRNVTAKVKMGTGDLVQAVGKGTLVIDTKHGKRFIKEVMLVPGLDENLLSVGQMVEHGYFLIFGDYLVDIFDDKTFENLLARVQMTSNRCFPMTLEYGNEVARRATVEETTWNWHRRFGHLNFQSLKSLQQKEMVYGLPEIKDTSKVCEGCAMGKAHREVFDKEKAWRATVPLELIHTNVCGPMQVSTIGGNKYFLTFIDDYTRMCWHLPYNFWGEAVTTAVYILNRCPTRSLHEVTPFEAFSGRKPGVKHLRVFGSICYYHVPSQLRHKLEESATKGIFIGYGKCEKGYRVYDLHSKKVILSRSVIFDENLAWNWETQREMPISVPLNVEINDRITEQVESAPAFDQIQSEDTTGTQDSSVRVQNSATPTSTPVRLRSLTDIYARCNMCIIEPENYQEAAKDKAWQAAMDNEISMIEKNETWELVDRSTSKPVIGVKWTFAPVARMDTIRTLIALAAQKGWRLFQLDVKSAFLNGTLHEEVYVDQPEGFVIQNAEEKVYKLRKALYGLKQAPRAWYEEIDAYLILCGFERSPSEPTLYVKVRNDKFGLQNCKPVSTPLATNEKLCRNDGSESTDEGVYRQIVGSLLYLTATRPDIMFATSLLARFMHSLSKKHLGTAKRVLRYIQGTIDFGIEFEKGKKAALIGYCDSDWSGCEDDMKSTSGYAFTFGSGVFSWASVKQHSVALSTAEAEYVSAAEATTQAIWLRFVLEDFGEMQAEATPLMCDNTSAIAMTKNPVFHQKSKHINRRYHFIREALQQNVIDIMYCKSEDQLADIFTKALPKARFCFLRDLLSVKSVNNLRGNVDS</sequence>
<dbReference type="Pfam" id="PF22936">
    <property type="entry name" value="Pol_BBD"/>
    <property type="match status" value="1"/>
</dbReference>
<accession>A0A5N5G1K5</accession>
<evidence type="ECO:0000259" key="5">
    <source>
        <dbReference type="Pfam" id="PF22936"/>
    </source>
</evidence>
<evidence type="ECO:0000256" key="1">
    <source>
        <dbReference type="ARBA" id="ARBA00022750"/>
    </source>
</evidence>
<dbReference type="InterPro" id="IPR057670">
    <property type="entry name" value="SH3_retrovirus"/>
</dbReference>
<proteinExistence type="predicted"/>
<gene>
    <name evidence="7" type="ORF">D8674_012424</name>
</gene>
<dbReference type="InterPro" id="IPR043502">
    <property type="entry name" value="DNA/RNA_pol_sf"/>
</dbReference>
<keyword evidence="8" id="KW-1185">Reference proteome</keyword>
<evidence type="ECO:0000259" key="4">
    <source>
        <dbReference type="Pfam" id="PF13976"/>
    </source>
</evidence>
<dbReference type="InterPro" id="IPR012337">
    <property type="entry name" value="RNaseH-like_sf"/>
</dbReference>
<dbReference type="EMBL" id="SMOL01000553">
    <property type="protein sequence ID" value="KAB2609256.1"/>
    <property type="molecule type" value="Genomic_DNA"/>
</dbReference>
<keyword evidence="1" id="KW-0645">Protease</keyword>
<evidence type="ECO:0000256" key="2">
    <source>
        <dbReference type="SAM" id="MobiDB-lite"/>
    </source>
</evidence>
<dbReference type="Proteomes" id="UP000327157">
    <property type="component" value="Chromosome 14"/>
</dbReference>
<feature type="region of interest" description="Disordered" evidence="2">
    <location>
        <begin position="153"/>
        <end position="176"/>
    </location>
</feature>
<name>A0A5N5G1K5_9ROSA</name>
<dbReference type="OrthoDB" id="1726228at2759"/>
<dbReference type="GO" id="GO:0004190">
    <property type="term" value="F:aspartic-type endopeptidase activity"/>
    <property type="evidence" value="ECO:0007669"/>
    <property type="project" value="UniProtKB-KW"/>
</dbReference>
<dbReference type="InterPro" id="IPR054722">
    <property type="entry name" value="PolX-like_BBD"/>
</dbReference>
<dbReference type="InterPro" id="IPR036397">
    <property type="entry name" value="RNaseH_sf"/>
</dbReference>
<evidence type="ECO:0000259" key="3">
    <source>
        <dbReference type="Pfam" id="PF07727"/>
    </source>
</evidence>
<feature type="region of interest" description="Disordered" evidence="2">
    <location>
        <begin position="1"/>
        <end position="27"/>
    </location>
</feature>
<dbReference type="Pfam" id="PF25597">
    <property type="entry name" value="SH3_retrovirus"/>
    <property type="match status" value="1"/>
</dbReference>
<dbReference type="SUPFAM" id="SSF53098">
    <property type="entry name" value="Ribonuclease H-like"/>
    <property type="match status" value="1"/>
</dbReference>
<feature type="domain" description="Retroviral polymerase SH3-like" evidence="6">
    <location>
        <begin position="486"/>
        <end position="548"/>
    </location>
</feature>
<dbReference type="Pfam" id="PF07727">
    <property type="entry name" value="RVT_2"/>
    <property type="match status" value="1"/>
</dbReference>
<reference evidence="8" key="2">
    <citation type="submission" date="2019-10" db="EMBL/GenBank/DDBJ databases">
        <title>A de novo genome assembly of a pear dwarfing rootstock.</title>
        <authorList>
            <person name="Wang F."/>
            <person name="Wang J."/>
            <person name="Li S."/>
            <person name="Zhang Y."/>
            <person name="Fang M."/>
            <person name="Ma L."/>
            <person name="Zhao Y."/>
            <person name="Jiang S."/>
        </authorList>
    </citation>
    <scope>NUCLEOTIDE SEQUENCE [LARGE SCALE GENOMIC DNA]</scope>
</reference>
<feature type="compositionally biased region" description="Polar residues" evidence="2">
    <location>
        <begin position="153"/>
        <end position="169"/>
    </location>
</feature>
<dbReference type="PANTHER" id="PTHR11439">
    <property type="entry name" value="GAG-POL-RELATED RETROTRANSPOSON"/>
    <property type="match status" value="1"/>
</dbReference>
<keyword evidence="1" id="KW-0378">Hydrolase</keyword>
<dbReference type="Pfam" id="PF14223">
    <property type="entry name" value="Retrotran_gag_2"/>
    <property type="match status" value="1"/>
</dbReference>
<feature type="region of interest" description="Disordered" evidence="2">
    <location>
        <begin position="578"/>
        <end position="597"/>
    </location>
</feature>
<dbReference type="SUPFAM" id="SSF56672">
    <property type="entry name" value="DNA/RNA polymerases"/>
    <property type="match status" value="1"/>
</dbReference>